<sequence>MIITFFTRDGQFTTDKFATINDAKDYLEEAINPIMIEDIESTGADRAAIFIPKATISIIPIHKLHRKQHSTSRPKYKVVKRPEYHSDNSQTIKRINANLNSSLPDEISKPIHFVTYLGEVVGTGTLSKKGSQFKISGIPEGCKLEFEIDESKKMKLLRWPNSIIVIPSTVPKKDNDDSEDVRLNNDAEDQSWNDDEKHSEAWNNALFEKMNVSGDQYLDMFNKEKDDGNWQLAYNFFKKHIDVLYDDSEWKEFRQFWDQTHKDNK</sequence>
<reference evidence="1 2" key="1">
    <citation type="submission" date="2019-12" db="EMBL/GenBank/DDBJ databases">
        <title>Complete Genome Sequences of Lactobacillus strains, C25 and P38, Isolated from Chicken Cecum.</title>
        <authorList>
            <person name="Hassan H.M."/>
            <person name="Mendoza M."/>
            <person name="Rezvani M."/>
            <person name="Koci M.D."/>
            <person name="Dickey A.N."/>
            <person name="Scholl E.H."/>
        </authorList>
    </citation>
    <scope>NUCLEOTIDE SEQUENCE [LARGE SCALE GENOMIC DNA]</scope>
    <source>
        <strain evidence="1 2">C25</strain>
        <plasmid evidence="1 2">unnamed</plasmid>
    </source>
</reference>
<dbReference type="Proteomes" id="UP000464915">
    <property type="component" value="Plasmid unnamed"/>
</dbReference>
<evidence type="ECO:0000313" key="2">
    <source>
        <dbReference type="Proteomes" id="UP000464915"/>
    </source>
</evidence>
<protein>
    <submittedName>
        <fullName evidence="1">Uncharacterized protein</fullName>
    </submittedName>
</protein>
<gene>
    <name evidence="1" type="ORF">GSR61_10865</name>
</gene>
<dbReference type="EMBL" id="CP047143">
    <property type="protein sequence ID" value="QHQ69080.1"/>
    <property type="molecule type" value="Genomic_DNA"/>
</dbReference>
<accession>A0AB37DKW3</accession>
<evidence type="ECO:0000313" key="1">
    <source>
        <dbReference type="EMBL" id="QHQ69080.1"/>
    </source>
</evidence>
<name>A0AB37DKW3_9LACO</name>
<keyword evidence="1" id="KW-0614">Plasmid</keyword>
<organism evidence="1 2">
    <name type="scientific">Lactobacillus crispatus</name>
    <dbReference type="NCBI Taxonomy" id="47770"/>
    <lineage>
        <taxon>Bacteria</taxon>
        <taxon>Bacillati</taxon>
        <taxon>Bacillota</taxon>
        <taxon>Bacilli</taxon>
        <taxon>Lactobacillales</taxon>
        <taxon>Lactobacillaceae</taxon>
        <taxon>Lactobacillus</taxon>
    </lineage>
</organism>
<dbReference type="RefSeq" id="WP_065989237.1">
    <property type="nucleotide sequence ID" value="NZ_CP047143.1"/>
</dbReference>
<geneLocation type="plasmid" evidence="1 2">
    <name>unnamed</name>
</geneLocation>
<proteinExistence type="predicted"/>
<dbReference type="AlphaFoldDB" id="A0AB37DKW3"/>